<dbReference type="Proteomes" id="UP001060414">
    <property type="component" value="Chromosome"/>
</dbReference>
<proteinExistence type="predicted"/>
<dbReference type="EMBL" id="CP092109">
    <property type="protein sequence ID" value="UWZ79333.1"/>
    <property type="molecule type" value="Genomic_DNA"/>
</dbReference>
<organism evidence="1 2">
    <name type="scientific">Geoalkalibacter halelectricus</name>
    <dbReference type="NCBI Taxonomy" id="2847045"/>
    <lineage>
        <taxon>Bacteria</taxon>
        <taxon>Pseudomonadati</taxon>
        <taxon>Thermodesulfobacteriota</taxon>
        <taxon>Desulfuromonadia</taxon>
        <taxon>Desulfuromonadales</taxon>
        <taxon>Geoalkalibacteraceae</taxon>
        <taxon>Geoalkalibacter</taxon>
    </lineage>
</organism>
<evidence type="ECO:0000313" key="2">
    <source>
        <dbReference type="Proteomes" id="UP001060414"/>
    </source>
</evidence>
<accession>A0ABY5ZJM9</accession>
<name>A0ABY5ZJM9_9BACT</name>
<keyword evidence="2" id="KW-1185">Reference proteome</keyword>
<protein>
    <submittedName>
        <fullName evidence="1">Uncharacterized protein</fullName>
    </submittedName>
</protein>
<dbReference type="RefSeq" id="WP_260747689.1">
    <property type="nucleotide sequence ID" value="NZ_CP092109.1"/>
</dbReference>
<gene>
    <name evidence="1" type="ORF">L9S41_16870</name>
</gene>
<sequence>MKHQPLSKTNDHLRDPDKRRKALLRSVLSSSAVEGIKLTAEEVTRMQGNIKSRSGSGQ</sequence>
<evidence type="ECO:0000313" key="1">
    <source>
        <dbReference type="EMBL" id="UWZ79333.1"/>
    </source>
</evidence>
<reference evidence="1" key="1">
    <citation type="journal article" date="2022" name="Environ. Microbiol.">
        <title>Geoalkalibacter halelectricus SAP #1 sp. nov. possessing extracellular electron transfer and mineral#reducing capabilities from a haloalkaline environment.</title>
        <authorList>
            <person name="Yadav S."/>
            <person name="Singh R."/>
            <person name="Sundharam S.S."/>
            <person name="Chaudhary S."/>
            <person name="Krishnamurthi S."/>
            <person name="Patil S.A."/>
        </authorList>
    </citation>
    <scope>NUCLEOTIDE SEQUENCE</scope>
    <source>
        <strain evidence="1">SAP-1</strain>
    </source>
</reference>